<dbReference type="PANTHER" id="PTHR43435:SF4">
    <property type="entry name" value="FGGY CARBOHYDRATE KINASE DOMAIN-CONTAINING PROTEIN"/>
    <property type="match status" value="1"/>
</dbReference>
<dbReference type="Gene3D" id="1.20.58.2240">
    <property type="match status" value="1"/>
</dbReference>
<dbReference type="GO" id="GO:0005737">
    <property type="term" value="C:cytoplasm"/>
    <property type="evidence" value="ECO:0007669"/>
    <property type="project" value="TreeGrafter"/>
</dbReference>
<feature type="domain" description="Carbohydrate kinase FGGY C-terminal" evidence="5">
    <location>
        <begin position="278"/>
        <end position="486"/>
    </location>
</feature>
<evidence type="ECO:0000256" key="3">
    <source>
        <dbReference type="ARBA" id="ARBA00022777"/>
    </source>
</evidence>
<dbReference type="PATRIC" id="fig|1420013.3.peg.1697"/>
<gene>
    <name evidence="6" type="ORF">KPNJ2_01779</name>
</gene>
<dbReference type="InterPro" id="IPR000577">
    <property type="entry name" value="Carb_kinase_FGGY"/>
</dbReference>
<protein>
    <submittedName>
        <fullName evidence="6">D-ribulokinase</fullName>
        <ecNumber evidence="6">2.7.1.-</ecNumber>
        <ecNumber evidence="6">2.7.1.47</ecNumber>
    </submittedName>
</protein>
<evidence type="ECO:0000313" key="6">
    <source>
        <dbReference type="EMBL" id="AHM78559.1"/>
    </source>
</evidence>
<dbReference type="EC" id="2.7.1.47" evidence="6"/>
<comment type="similarity">
    <text evidence="1">Belongs to the FGGY kinase family.</text>
</comment>
<dbReference type="InterPro" id="IPR006003">
    <property type="entry name" value="FGGY_RbtK-like"/>
</dbReference>
<evidence type="ECO:0000259" key="4">
    <source>
        <dbReference type="Pfam" id="PF00370"/>
    </source>
</evidence>
<dbReference type="InterPro" id="IPR018485">
    <property type="entry name" value="FGGY_C"/>
</dbReference>
<sequence length="536" mass="56852">MMQNDTQNIIGVDVGSGSVRAGIFNLRGELLAHATREITLFRSAGNKVEQSSREIWQAVCYCIKTAVANAGVSPSSIAGIGFDATCSLVVIGDNDAPLAVGPSDDADRNIIVWMDHRATGQAEKINATGHPVLRYVGGKISPEMQTPKILWLKENRPHIYQQARHFFDLADYLTWRSTGDEARSVCTVTCKWTYLAHEQRWDAGYFRQIGLAELADEDFVRIGQRIVDPGTPCGEGLCATAAEEMGLPIGTPVAVGMIDAHAGGIGTVGVLNGAVNNMAYVFGTSSCTMTTTQEAVFVPGVWGPYYSAMVPGYWLSEGGQSAAGAAIDQLLSFHPAAAEAREQAKAAGVPLPVWLADRVLTQVASPSEAVTLAAGLHVVPEFLGNRAPLADPHAKALIAGLGMERDLDNLTALYVAGLCGIGYGLRQIIDAQRACGIESENIVISGGAGQHPLVRQLLADACGVSVVSTASREPVLLGSAILGAVAGRVAASLPEAMKQFTQVDATYHSETAFSPLHQRRYAAYKALQQAGRLIRE</sequence>
<dbReference type="Pfam" id="PF02782">
    <property type="entry name" value="FGGY_C"/>
    <property type="match status" value="1"/>
</dbReference>
<dbReference type="SUPFAM" id="SSF53067">
    <property type="entry name" value="Actin-like ATPase domain"/>
    <property type="match status" value="2"/>
</dbReference>
<dbReference type="Pfam" id="PF00370">
    <property type="entry name" value="FGGY_N"/>
    <property type="match status" value="1"/>
</dbReference>
<dbReference type="NCBIfam" id="TIGR01315">
    <property type="entry name" value="5C_CHO_kinase"/>
    <property type="match status" value="1"/>
</dbReference>
<dbReference type="PANTHER" id="PTHR43435">
    <property type="entry name" value="RIBULOKINASE"/>
    <property type="match status" value="1"/>
</dbReference>
<evidence type="ECO:0000259" key="5">
    <source>
        <dbReference type="Pfam" id="PF02782"/>
    </source>
</evidence>
<evidence type="ECO:0000256" key="2">
    <source>
        <dbReference type="ARBA" id="ARBA00022679"/>
    </source>
</evidence>
<dbReference type="InterPro" id="IPR043129">
    <property type="entry name" value="ATPase_NBD"/>
</dbReference>
<dbReference type="KEGG" id="kps:KPNJ2_01779"/>
<dbReference type="Gene3D" id="3.30.420.40">
    <property type="match status" value="1"/>
</dbReference>
<dbReference type="GO" id="GO:0019321">
    <property type="term" value="P:pentose metabolic process"/>
    <property type="evidence" value="ECO:0007669"/>
    <property type="project" value="TreeGrafter"/>
</dbReference>
<evidence type="ECO:0000256" key="1">
    <source>
        <dbReference type="ARBA" id="ARBA00009156"/>
    </source>
</evidence>
<accession>W8UF54</accession>
<dbReference type="InterPro" id="IPR018484">
    <property type="entry name" value="FGGY_N"/>
</dbReference>
<dbReference type="EC" id="2.7.1.-" evidence="6"/>
<dbReference type="EMBL" id="CP006918">
    <property type="protein sequence ID" value="AHM78559.1"/>
    <property type="molecule type" value="Genomic_DNA"/>
</dbReference>
<proteinExistence type="inferred from homology"/>
<reference evidence="6 7" key="1">
    <citation type="journal article" date="2014" name="Proc. Natl. Acad. Sci. U.S.A.">
        <title>Molecular dissection of the evolution of carbapenem-resistant multilocus sequence type 258 Klebsiella pneumoniae.</title>
        <authorList>
            <person name="Deleo F.R."/>
            <person name="Chen L."/>
            <person name="Porcella S.F."/>
            <person name="Martens C.A."/>
            <person name="Kobayashi S.D."/>
            <person name="Porter A.R."/>
            <person name="Chavda K.D."/>
            <person name="Jacobs M.R."/>
            <person name="Mathema B."/>
            <person name="Olsen R.J."/>
            <person name="Bonomo R.A."/>
            <person name="Musser J.M."/>
            <person name="Kreiswirth B.N."/>
        </authorList>
    </citation>
    <scope>NUCLEOTIDE SEQUENCE [LARGE SCALE GENOMIC DNA]</scope>
    <source>
        <strain evidence="6">30684/NJST258_2</strain>
    </source>
</reference>
<dbReference type="HOGENOM" id="CLU_009281_10_2_6"/>
<dbReference type="PIRSF" id="PIRSF000538">
    <property type="entry name" value="GlpK"/>
    <property type="match status" value="1"/>
</dbReference>
<organism evidence="6 7">
    <name type="scientific">Klebsiella pneumoniae 30684/NJST258_2</name>
    <dbReference type="NCBI Taxonomy" id="1420013"/>
    <lineage>
        <taxon>Bacteria</taxon>
        <taxon>Pseudomonadati</taxon>
        <taxon>Pseudomonadota</taxon>
        <taxon>Gammaproteobacteria</taxon>
        <taxon>Enterobacterales</taxon>
        <taxon>Enterobacteriaceae</taxon>
        <taxon>Klebsiella/Raoultella group</taxon>
        <taxon>Klebsiella</taxon>
        <taxon>Klebsiella pneumoniae complex</taxon>
    </lineage>
</organism>
<dbReference type="CDD" id="cd07782">
    <property type="entry name" value="ASKHA_NBD_FGGY_D-RBK"/>
    <property type="match status" value="1"/>
</dbReference>
<keyword evidence="3 6" id="KW-0418">Kinase</keyword>
<keyword evidence="2 6" id="KW-0808">Transferase</keyword>
<dbReference type="GO" id="GO:0019150">
    <property type="term" value="F:D-ribulokinase activity"/>
    <property type="evidence" value="ECO:0007669"/>
    <property type="project" value="UniProtKB-EC"/>
</dbReference>
<dbReference type="Proteomes" id="UP000019586">
    <property type="component" value="Chromosome"/>
</dbReference>
<feature type="domain" description="Carbohydrate kinase FGGY N-terminal" evidence="4">
    <location>
        <begin position="9"/>
        <end position="266"/>
    </location>
</feature>
<evidence type="ECO:0000313" key="7">
    <source>
        <dbReference type="Proteomes" id="UP000019586"/>
    </source>
</evidence>
<dbReference type="AlphaFoldDB" id="W8UF54"/>
<name>W8UF54_KLEPN</name>